<evidence type="ECO:0000313" key="2">
    <source>
        <dbReference type="EMBL" id="OAA45109.1"/>
    </source>
</evidence>
<gene>
    <name evidence="2" type="ORF">BBO_03687</name>
</gene>
<dbReference type="Pfam" id="PF09995">
    <property type="entry name" value="MPAB_Lcp_cat"/>
    <property type="match status" value="1"/>
</dbReference>
<keyword evidence="3" id="KW-1185">Reference proteome</keyword>
<dbReference type="InterPro" id="IPR018713">
    <property type="entry name" value="MPAB/Lcp_cat_dom"/>
</dbReference>
<dbReference type="PANTHER" id="PTHR36151">
    <property type="entry name" value="BLR2777 PROTEIN"/>
    <property type="match status" value="1"/>
</dbReference>
<dbReference type="PANTHER" id="PTHR36151:SF3">
    <property type="entry name" value="ER-BOUND OXYGENASE MPAB_MPAB'_RUBBER OXYGENASE CATALYTIC DOMAIN-CONTAINING PROTEIN"/>
    <property type="match status" value="1"/>
</dbReference>
<reference evidence="2 3" key="1">
    <citation type="journal article" date="2016" name="Genome Biol. Evol.">
        <title>Divergent and convergent evolution of fungal pathogenicity.</title>
        <authorList>
            <person name="Shang Y."/>
            <person name="Xiao G."/>
            <person name="Zheng P."/>
            <person name="Cen K."/>
            <person name="Zhan S."/>
            <person name="Wang C."/>
        </authorList>
    </citation>
    <scope>NUCLEOTIDE SEQUENCE [LARGE SCALE GENOMIC DNA]</scope>
    <source>
        <strain evidence="2 3">RCEF 3172</strain>
    </source>
</reference>
<evidence type="ECO:0000259" key="1">
    <source>
        <dbReference type="Pfam" id="PF09995"/>
    </source>
</evidence>
<comment type="caution">
    <text evidence="2">The sequence shown here is derived from an EMBL/GenBank/DDBJ whole genome shotgun (WGS) entry which is preliminary data.</text>
</comment>
<name>A0A167FD92_9HYPO</name>
<evidence type="ECO:0000313" key="3">
    <source>
        <dbReference type="Proteomes" id="UP000076863"/>
    </source>
</evidence>
<proteinExistence type="predicted"/>
<dbReference type="OrthoDB" id="5131368at2759"/>
<accession>A0A167FD92</accession>
<feature type="domain" description="ER-bound oxygenase mpaB/mpaB'/Rubber oxygenase catalytic" evidence="1">
    <location>
        <begin position="50"/>
        <end position="259"/>
    </location>
</feature>
<sequence>MACESTVRARPAAAAAAGGPATQAKYKKPHIFDTIEEPTLLREILVDDIFVLGGQFAILCQWAHPGLAIGSYKRSNFKTRVANRLQTTMRFLNAAVYGTDEQKDAVFSVIHRYHAPVRGEGYDANDPELHKWTAATLFVSLVIIHEHIFGKLPREKEEALFRQSAVYGTSLRMPPEMWPESLDAFWAYWDHNIATLQITDEARSLCQDLMWPENLPFELAALMPLSRLVTANVLPPRLAKEYHLEPTAASKVMFQTVMYGMATVYPLLPLSVRQSHFRRNKGDLERAVKRIQETGHWAGTPAA</sequence>
<protein>
    <recommendedName>
        <fullName evidence="1">ER-bound oxygenase mpaB/mpaB'/Rubber oxygenase catalytic domain-containing protein</fullName>
    </recommendedName>
</protein>
<organism evidence="2 3">
    <name type="scientific">Beauveria brongniartii RCEF 3172</name>
    <dbReference type="NCBI Taxonomy" id="1081107"/>
    <lineage>
        <taxon>Eukaryota</taxon>
        <taxon>Fungi</taxon>
        <taxon>Dikarya</taxon>
        <taxon>Ascomycota</taxon>
        <taxon>Pezizomycotina</taxon>
        <taxon>Sordariomycetes</taxon>
        <taxon>Hypocreomycetidae</taxon>
        <taxon>Hypocreales</taxon>
        <taxon>Cordycipitaceae</taxon>
        <taxon>Beauveria</taxon>
        <taxon>Beauveria brongniartii</taxon>
    </lineage>
</organism>
<dbReference type="GO" id="GO:0016491">
    <property type="term" value="F:oxidoreductase activity"/>
    <property type="evidence" value="ECO:0007669"/>
    <property type="project" value="InterPro"/>
</dbReference>
<dbReference type="AlphaFoldDB" id="A0A167FD92"/>
<dbReference type="EMBL" id="AZHA01000009">
    <property type="protein sequence ID" value="OAA45109.1"/>
    <property type="molecule type" value="Genomic_DNA"/>
</dbReference>
<dbReference type="Proteomes" id="UP000076863">
    <property type="component" value="Unassembled WGS sequence"/>
</dbReference>